<sequence>MNYTKLSVLIKTTQKPPYFIGSQIRGAFGYALKKVTCINPTYSCDGCFATSNCLYHQFYEEKNSYHKYRLDFELGKNYYDFSLYLFDDVCEKLPYVISALHMMLTQNGLGKEKIKYETFEIFINDESCLKNGKIVLPKNFIKRFEIQNRYENIKLKFSTPLRIKKENRFLRSEEIELHSLINSIYQRQMKLLGRDYKKFPYEIKGEIINKNLQFKELTRLSNRQKTTMNMGGLIGEIEFKNLNKECFEVLKLGELLGVGKQTVFGLGKIEMEELSV</sequence>
<gene>
    <name evidence="1" type="ORF">CP963_08790</name>
</gene>
<accession>A0A6M8NPT3</accession>
<evidence type="ECO:0000313" key="2">
    <source>
        <dbReference type="Proteomes" id="UP000290378"/>
    </source>
</evidence>
<proteinExistence type="predicted"/>
<name>A0A6M8NPT3_9BACT</name>
<comment type="caution">
    <text evidence="1">The sequence shown here is derived from an EMBL/GenBank/DDBJ whole genome shotgun (WGS) entry which is preliminary data.</text>
</comment>
<keyword evidence="2" id="KW-1185">Reference proteome</keyword>
<dbReference type="RefSeq" id="WP_129013801.1">
    <property type="nucleotide sequence ID" value="NZ_CBCSEI010000010.1"/>
</dbReference>
<protein>
    <submittedName>
        <fullName evidence="1">Uncharacterized protein</fullName>
    </submittedName>
</protein>
<dbReference type="Proteomes" id="UP000290378">
    <property type="component" value="Unassembled WGS sequence"/>
</dbReference>
<dbReference type="EMBL" id="NXII01000010">
    <property type="protein sequence ID" value="RXI40477.1"/>
    <property type="molecule type" value="Genomic_DNA"/>
</dbReference>
<organism evidence="1 2">
    <name type="scientific">Arcobacter cloacae</name>
    <dbReference type="NCBI Taxonomy" id="1054034"/>
    <lineage>
        <taxon>Bacteria</taxon>
        <taxon>Pseudomonadati</taxon>
        <taxon>Campylobacterota</taxon>
        <taxon>Epsilonproteobacteria</taxon>
        <taxon>Campylobacterales</taxon>
        <taxon>Arcobacteraceae</taxon>
        <taxon>Arcobacter</taxon>
    </lineage>
</organism>
<dbReference type="AlphaFoldDB" id="A0A6M8NPT3"/>
<evidence type="ECO:0000313" key="1">
    <source>
        <dbReference type="EMBL" id="RXI40477.1"/>
    </source>
</evidence>
<reference evidence="1 2" key="1">
    <citation type="submission" date="2017-09" db="EMBL/GenBank/DDBJ databases">
        <title>Genomics of the genus Arcobacter.</title>
        <authorList>
            <person name="Perez-Cataluna A."/>
            <person name="Figueras M.J."/>
            <person name="Salas-Masso N."/>
        </authorList>
    </citation>
    <scope>NUCLEOTIDE SEQUENCE [LARGE SCALE GENOMIC DNA]</scope>
    <source>
        <strain evidence="1 2">CECT 7834</strain>
    </source>
</reference>
<dbReference type="Gene3D" id="3.30.70.1900">
    <property type="match status" value="1"/>
</dbReference>
<dbReference type="Pfam" id="PF10040">
    <property type="entry name" value="CRISPR_Cas6"/>
    <property type="match status" value="1"/>
</dbReference>
<dbReference type="InterPro" id="IPR019267">
    <property type="entry name" value="CRISPR-assoc_Cas6_C"/>
</dbReference>